<dbReference type="GO" id="GO:0005886">
    <property type="term" value="C:plasma membrane"/>
    <property type="evidence" value="ECO:0007669"/>
    <property type="project" value="UniProtKB-SubCell"/>
</dbReference>
<dbReference type="InterPro" id="IPR029151">
    <property type="entry name" value="Sensor-like_sf"/>
</dbReference>
<name>A0A160MGD4_9BACI</name>
<dbReference type="Pfam" id="PF00015">
    <property type="entry name" value="MCPsignal"/>
    <property type="match status" value="1"/>
</dbReference>
<dbReference type="GO" id="GO:0007165">
    <property type="term" value="P:signal transduction"/>
    <property type="evidence" value="ECO:0007669"/>
    <property type="project" value="UniProtKB-KW"/>
</dbReference>
<dbReference type="InterPro" id="IPR004090">
    <property type="entry name" value="Chemotax_Me-accpt_rcpt"/>
</dbReference>
<dbReference type="CDD" id="cd06225">
    <property type="entry name" value="HAMP"/>
    <property type="match status" value="1"/>
</dbReference>
<evidence type="ECO:0000256" key="7">
    <source>
        <dbReference type="SAM" id="Phobius"/>
    </source>
</evidence>
<sequence>MKKLSTRIAMVMALGMAIVLLGNIAMLYLSTKNSVESSIENFSISIADNIASKMQTDKYEDFLKNPEQSEAYWDLREQLNDFREKTGAFYVYTLMADSEKKELFIMVDGLPKNSDMAAEIKTPTTATAYEDISPVLDGKASSSPIVHDPEYGDYLSAFVPIKADGKVIGILGVDINAENVNSISDQVLQKELPMNLVINILLILAVVAILSWFVKKRLHPLQNISSAAQLMADGDLRGAEEKANSIKVKGNDEIGFVTESFKKMTHHTKVMVEDIKASSEALLVSSGKIENKMEEISQASSLIVRGIQEVAGATDTQLIRSEESAKAIEEMAIGIQRIAEASTDVSEQSNTVTQQVKEGFDEIQSIIRQINEIKKTVNDSSLFIEELGTQAIEIEDIVNLISGIAEQTNLLALNAAIEAARAGEHGKGFAVVSQEVKKLAEGSKASAAQIAEKLNHFRSSIEQAVGNMHASSGKVEEGTVLVNSAGEKFNQILHAVEGVTGEIQEVSAVTEELSAGSEEISASIDEFAGLSKDTAQISREVAASTDQQEDAVEKISELTVQLSMLSNQLEQSVEKFRL</sequence>
<evidence type="ECO:0000256" key="4">
    <source>
        <dbReference type="ARBA" id="ARBA00023224"/>
    </source>
</evidence>
<dbReference type="SUPFAM" id="SSF58104">
    <property type="entry name" value="Methyl-accepting chemotaxis protein (MCP) signaling domain"/>
    <property type="match status" value="1"/>
</dbReference>
<evidence type="ECO:0000256" key="5">
    <source>
        <dbReference type="ARBA" id="ARBA00029447"/>
    </source>
</evidence>
<evidence type="ECO:0000259" key="8">
    <source>
        <dbReference type="PROSITE" id="PS50111"/>
    </source>
</evidence>
<feature type="transmembrane region" description="Helical" evidence="7">
    <location>
        <begin position="196"/>
        <end position="214"/>
    </location>
</feature>
<dbReference type="InterPro" id="IPR004089">
    <property type="entry name" value="MCPsignal_dom"/>
</dbReference>
<dbReference type="PROSITE" id="PS50111">
    <property type="entry name" value="CHEMOTAXIS_TRANSDUC_2"/>
    <property type="match status" value="1"/>
</dbReference>
<feature type="domain" description="Methyl-accepting transducer" evidence="8">
    <location>
        <begin position="292"/>
        <end position="528"/>
    </location>
</feature>
<comment type="subcellular location">
    <subcellularLocation>
        <location evidence="1">Cell membrane</location>
    </subcellularLocation>
</comment>
<dbReference type="STRING" id="1196031.A361_25465"/>
<keyword evidence="7" id="KW-1133">Transmembrane helix</keyword>
<dbReference type="PRINTS" id="PR00260">
    <property type="entry name" value="CHEMTRNSDUCR"/>
</dbReference>
<feature type="domain" description="HAMP" evidence="9">
    <location>
        <begin position="215"/>
        <end position="273"/>
    </location>
</feature>
<dbReference type="KEGG" id="bon:A361_25465"/>
<keyword evidence="3 7" id="KW-0472">Membrane</keyword>
<dbReference type="AlphaFoldDB" id="A0A160MGD4"/>
<dbReference type="PROSITE" id="PS50885">
    <property type="entry name" value="HAMP"/>
    <property type="match status" value="1"/>
</dbReference>
<evidence type="ECO:0008006" key="12">
    <source>
        <dbReference type="Google" id="ProtNLM"/>
    </source>
</evidence>
<dbReference type="SMART" id="SM00283">
    <property type="entry name" value="MA"/>
    <property type="match status" value="1"/>
</dbReference>
<evidence type="ECO:0000313" key="10">
    <source>
        <dbReference type="EMBL" id="AND42359.1"/>
    </source>
</evidence>
<dbReference type="SUPFAM" id="SSF103190">
    <property type="entry name" value="Sensory domain-like"/>
    <property type="match status" value="1"/>
</dbReference>
<protein>
    <recommendedName>
        <fullName evidence="12">Chemotaxis protein</fullName>
    </recommendedName>
</protein>
<accession>A0A160MGD4</accession>
<dbReference type="RefSeq" id="WP_019380674.1">
    <property type="nucleotide sequence ID" value="NZ_CP015506.1"/>
</dbReference>
<dbReference type="Pfam" id="PF00672">
    <property type="entry name" value="HAMP"/>
    <property type="match status" value="1"/>
</dbReference>
<organism evidence="10 11">
    <name type="scientific">Cytobacillus oceanisediminis 2691</name>
    <dbReference type="NCBI Taxonomy" id="1196031"/>
    <lineage>
        <taxon>Bacteria</taxon>
        <taxon>Bacillati</taxon>
        <taxon>Bacillota</taxon>
        <taxon>Bacilli</taxon>
        <taxon>Bacillales</taxon>
        <taxon>Bacillaceae</taxon>
        <taxon>Cytobacillus</taxon>
    </lineage>
</organism>
<dbReference type="PANTHER" id="PTHR32089">
    <property type="entry name" value="METHYL-ACCEPTING CHEMOTAXIS PROTEIN MCPB"/>
    <property type="match status" value="1"/>
</dbReference>
<keyword evidence="2" id="KW-1003">Cell membrane</keyword>
<keyword evidence="7" id="KW-0812">Transmembrane</keyword>
<dbReference type="Gene3D" id="1.10.287.950">
    <property type="entry name" value="Methyl-accepting chemotaxis protein"/>
    <property type="match status" value="1"/>
</dbReference>
<dbReference type="CDD" id="cd11386">
    <property type="entry name" value="MCP_signal"/>
    <property type="match status" value="1"/>
</dbReference>
<dbReference type="GO" id="GO:0006935">
    <property type="term" value="P:chemotaxis"/>
    <property type="evidence" value="ECO:0007669"/>
    <property type="project" value="InterPro"/>
</dbReference>
<keyword evidence="4 6" id="KW-0807">Transducer</keyword>
<evidence type="ECO:0000256" key="2">
    <source>
        <dbReference type="ARBA" id="ARBA00022475"/>
    </source>
</evidence>
<dbReference type="InterPro" id="IPR003660">
    <property type="entry name" value="HAMP_dom"/>
</dbReference>
<dbReference type="GO" id="GO:0004888">
    <property type="term" value="F:transmembrane signaling receptor activity"/>
    <property type="evidence" value="ECO:0007669"/>
    <property type="project" value="InterPro"/>
</dbReference>
<evidence type="ECO:0000313" key="11">
    <source>
        <dbReference type="Proteomes" id="UP000077856"/>
    </source>
</evidence>
<evidence type="ECO:0000256" key="1">
    <source>
        <dbReference type="ARBA" id="ARBA00004236"/>
    </source>
</evidence>
<evidence type="ECO:0000259" key="9">
    <source>
        <dbReference type="PROSITE" id="PS50885"/>
    </source>
</evidence>
<feature type="transmembrane region" description="Helical" evidence="7">
    <location>
        <begin position="6"/>
        <end position="29"/>
    </location>
</feature>
<reference evidence="10 11" key="1">
    <citation type="submission" date="2016-04" db="EMBL/GenBank/DDBJ databases">
        <title>Complete genome sequence of Bacillus oceanisediminis strain 2691.</title>
        <authorList>
            <person name="Jeong H."/>
            <person name="Kim H.J."/>
            <person name="Lee D.-W."/>
        </authorList>
    </citation>
    <scope>NUCLEOTIDE SEQUENCE [LARGE SCALE GENOMIC DNA]</scope>
    <source>
        <strain evidence="10 11">2691</strain>
    </source>
</reference>
<dbReference type="PANTHER" id="PTHR32089:SF112">
    <property type="entry name" value="LYSOZYME-LIKE PROTEIN-RELATED"/>
    <property type="match status" value="1"/>
</dbReference>
<dbReference type="Proteomes" id="UP000077856">
    <property type="component" value="Chromosome"/>
</dbReference>
<evidence type="ECO:0000256" key="6">
    <source>
        <dbReference type="PROSITE-ProRule" id="PRU00284"/>
    </source>
</evidence>
<comment type="similarity">
    <text evidence="5">Belongs to the methyl-accepting chemotaxis (MCP) protein family.</text>
</comment>
<dbReference type="EMBL" id="CP015506">
    <property type="protein sequence ID" value="AND42359.1"/>
    <property type="molecule type" value="Genomic_DNA"/>
</dbReference>
<proteinExistence type="inferred from homology"/>
<gene>
    <name evidence="10" type="ORF">A361_25465</name>
</gene>
<evidence type="ECO:0000256" key="3">
    <source>
        <dbReference type="ARBA" id="ARBA00023136"/>
    </source>
</evidence>
<dbReference type="eggNOG" id="COG0840">
    <property type="taxonomic scope" value="Bacteria"/>
</dbReference>